<feature type="binding site" evidence="8">
    <location>
        <position position="60"/>
    </location>
    <ligand>
        <name>Mg(2+)</name>
        <dbReference type="ChEBI" id="CHEBI:18420"/>
    </ligand>
</feature>
<sequence>MIYGIGVDSVEISRIEAIYDKRPEILINQILTESEKEQFNQIKQKKRKMEWLAGRFSAKESMSKAIGTGVCETFSFKDGEILSGQNAKPVFLLSEKTLKVLPLGIKIHVSITHTRTTASSIVILDEN</sequence>
<dbReference type="InterPro" id="IPR004568">
    <property type="entry name" value="Ppantetheine-prot_Trfase_dom"/>
</dbReference>
<protein>
    <recommendedName>
        <fullName evidence="8">Holo-[acyl-carrier-protein] synthase</fullName>
        <shortName evidence="8">Holo-ACP synthase</shortName>
        <ecNumber evidence="8">2.7.8.7</ecNumber>
    </recommendedName>
    <alternativeName>
        <fullName evidence="8">4'-phosphopantetheinyl transferase AcpS</fullName>
    </alternativeName>
</protein>
<dbReference type="Proteomes" id="UP001165287">
    <property type="component" value="Unassembled WGS sequence"/>
</dbReference>
<dbReference type="Gene3D" id="3.90.470.20">
    <property type="entry name" value="4'-phosphopantetheinyl transferase domain"/>
    <property type="match status" value="1"/>
</dbReference>
<evidence type="ECO:0000256" key="7">
    <source>
        <dbReference type="ARBA" id="ARBA00023160"/>
    </source>
</evidence>
<evidence type="ECO:0000256" key="3">
    <source>
        <dbReference type="ARBA" id="ARBA00022723"/>
    </source>
</evidence>
<keyword evidence="11" id="KW-1185">Reference proteome</keyword>
<evidence type="ECO:0000259" key="9">
    <source>
        <dbReference type="Pfam" id="PF01648"/>
    </source>
</evidence>
<keyword evidence="4 8" id="KW-0276">Fatty acid metabolism</keyword>
<dbReference type="InterPro" id="IPR002582">
    <property type="entry name" value="ACPS"/>
</dbReference>
<keyword evidence="1 8" id="KW-0444">Lipid biosynthesis</keyword>
<feature type="binding site" evidence="8">
    <location>
        <position position="8"/>
    </location>
    <ligand>
        <name>Mg(2+)</name>
        <dbReference type="ChEBI" id="CHEBI:18420"/>
    </ligand>
</feature>
<evidence type="ECO:0000313" key="10">
    <source>
        <dbReference type="EMBL" id="MBZ5750625.1"/>
    </source>
</evidence>
<evidence type="ECO:0000256" key="1">
    <source>
        <dbReference type="ARBA" id="ARBA00022516"/>
    </source>
</evidence>
<comment type="cofactor">
    <cofactor evidence="8">
        <name>Mg(2+)</name>
        <dbReference type="ChEBI" id="CHEBI:18420"/>
    </cofactor>
</comment>
<comment type="catalytic activity">
    <reaction evidence="8">
        <text>apo-[ACP] + CoA = holo-[ACP] + adenosine 3',5'-bisphosphate + H(+)</text>
        <dbReference type="Rhea" id="RHEA:12068"/>
        <dbReference type="Rhea" id="RHEA-COMP:9685"/>
        <dbReference type="Rhea" id="RHEA-COMP:9690"/>
        <dbReference type="ChEBI" id="CHEBI:15378"/>
        <dbReference type="ChEBI" id="CHEBI:29999"/>
        <dbReference type="ChEBI" id="CHEBI:57287"/>
        <dbReference type="ChEBI" id="CHEBI:58343"/>
        <dbReference type="ChEBI" id="CHEBI:64479"/>
        <dbReference type="EC" id="2.7.8.7"/>
    </reaction>
</comment>
<organism evidence="10 11">
    <name type="scientific">Metabacillus rhizolycopersici</name>
    <dbReference type="NCBI Taxonomy" id="2875709"/>
    <lineage>
        <taxon>Bacteria</taxon>
        <taxon>Bacillati</taxon>
        <taxon>Bacillota</taxon>
        <taxon>Bacilli</taxon>
        <taxon>Bacillales</taxon>
        <taxon>Bacillaceae</taxon>
        <taxon>Metabacillus</taxon>
    </lineage>
</organism>
<evidence type="ECO:0000256" key="4">
    <source>
        <dbReference type="ARBA" id="ARBA00022832"/>
    </source>
</evidence>
<keyword evidence="5 8" id="KW-0460">Magnesium</keyword>
<keyword evidence="8" id="KW-0963">Cytoplasm</keyword>
<dbReference type="NCBIfam" id="TIGR00556">
    <property type="entry name" value="pantethn_trn"/>
    <property type="match status" value="1"/>
</dbReference>
<feature type="domain" description="4'-phosphopantetheinyl transferase" evidence="9">
    <location>
        <begin position="4"/>
        <end position="92"/>
    </location>
</feature>
<keyword evidence="7 8" id="KW-0275">Fatty acid biosynthesis</keyword>
<dbReference type="SUPFAM" id="SSF56214">
    <property type="entry name" value="4'-phosphopantetheinyl transferase"/>
    <property type="match status" value="1"/>
</dbReference>
<evidence type="ECO:0000256" key="6">
    <source>
        <dbReference type="ARBA" id="ARBA00023098"/>
    </source>
</evidence>
<keyword evidence="6 8" id="KW-0443">Lipid metabolism</keyword>
<dbReference type="RefSeq" id="WP_224138904.1">
    <property type="nucleotide sequence ID" value="NZ_JAIQUM010000017.1"/>
</dbReference>
<comment type="subcellular location">
    <subcellularLocation>
        <location evidence="8">Cytoplasm</location>
    </subcellularLocation>
</comment>
<dbReference type="Pfam" id="PF01648">
    <property type="entry name" value="ACPS"/>
    <property type="match status" value="1"/>
</dbReference>
<evidence type="ECO:0000256" key="5">
    <source>
        <dbReference type="ARBA" id="ARBA00022842"/>
    </source>
</evidence>
<reference evidence="10" key="1">
    <citation type="submission" date="2024-05" db="EMBL/GenBank/DDBJ databases">
        <title>Metabacillus sp. nov., isolated from the rhizosphere soil of tomato plants.</title>
        <authorList>
            <person name="Ma R."/>
        </authorList>
    </citation>
    <scope>NUCLEOTIDE SEQUENCE</scope>
    <source>
        <strain evidence="10">DBTR6</strain>
    </source>
</reference>
<accession>A0ABS7URQ7</accession>
<keyword evidence="2 8" id="KW-0808">Transferase</keyword>
<dbReference type="GO" id="GO:0008897">
    <property type="term" value="F:holo-[acyl-carrier-protein] synthase activity"/>
    <property type="evidence" value="ECO:0007669"/>
    <property type="project" value="UniProtKB-EC"/>
</dbReference>
<proteinExistence type="inferred from homology"/>
<keyword evidence="3 8" id="KW-0479">Metal-binding</keyword>
<evidence type="ECO:0000313" key="11">
    <source>
        <dbReference type="Proteomes" id="UP001165287"/>
    </source>
</evidence>
<evidence type="ECO:0000256" key="8">
    <source>
        <dbReference type="HAMAP-Rule" id="MF_00101"/>
    </source>
</evidence>
<comment type="caution">
    <text evidence="10">The sequence shown here is derived from an EMBL/GenBank/DDBJ whole genome shotgun (WGS) entry which is preliminary data.</text>
</comment>
<dbReference type="EMBL" id="JAIQUM010000017">
    <property type="protein sequence ID" value="MBZ5750625.1"/>
    <property type="molecule type" value="Genomic_DNA"/>
</dbReference>
<evidence type="ECO:0000256" key="2">
    <source>
        <dbReference type="ARBA" id="ARBA00022679"/>
    </source>
</evidence>
<comment type="function">
    <text evidence="8">Transfers the 4'-phosphopantetheine moiety from coenzyme A to a Ser of acyl-carrier-protein.</text>
</comment>
<dbReference type="NCBIfam" id="TIGR00516">
    <property type="entry name" value="acpS"/>
    <property type="match status" value="1"/>
</dbReference>
<dbReference type="InterPro" id="IPR008278">
    <property type="entry name" value="4-PPantetheinyl_Trfase_dom"/>
</dbReference>
<dbReference type="InterPro" id="IPR037143">
    <property type="entry name" value="4-PPantetheinyl_Trfase_dom_sf"/>
</dbReference>
<gene>
    <name evidence="8 10" type="primary">acpS</name>
    <name evidence="10" type="ORF">K9V48_10265</name>
</gene>
<dbReference type="HAMAP" id="MF_00101">
    <property type="entry name" value="AcpS"/>
    <property type="match status" value="1"/>
</dbReference>
<name>A0ABS7URQ7_9BACI</name>
<dbReference type="EC" id="2.7.8.7" evidence="8"/>
<comment type="similarity">
    <text evidence="8">Belongs to the P-Pant transferase superfamily. AcpS family.</text>
</comment>